<dbReference type="HOGENOM" id="CLU_2158380_0_0_1"/>
<evidence type="ECO:0000313" key="2">
    <source>
        <dbReference type="EMBL" id="EHY58519.1"/>
    </source>
</evidence>
<proteinExistence type="predicted"/>
<dbReference type="RefSeq" id="XP_009158980.1">
    <property type="nucleotide sequence ID" value="XM_009160732.1"/>
</dbReference>
<evidence type="ECO:0000313" key="3">
    <source>
        <dbReference type="Proteomes" id="UP000007304"/>
    </source>
</evidence>
<keyword evidence="3" id="KW-1185">Reference proteome</keyword>
<reference evidence="2" key="1">
    <citation type="submission" date="2011-07" db="EMBL/GenBank/DDBJ databases">
        <title>The Genome Sequence of Exophiala (Wangiella) dermatitidis NIH/UT8656.</title>
        <authorList>
            <consortium name="The Broad Institute Genome Sequencing Platform"/>
            <person name="Cuomo C."/>
            <person name="Wang Z."/>
            <person name="Hunicke-Smith S."/>
            <person name="Szanislo P.J."/>
            <person name="Earl A."/>
            <person name="Young S.K."/>
            <person name="Zeng Q."/>
            <person name="Gargeya S."/>
            <person name="Fitzgerald M."/>
            <person name="Haas B."/>
            <person name="Abouelleil A."/>
            <person name="Alvarado L."/>
            <person name="Arachchi H.M."/>
            <person name="Berlin A."/>
            <person name="Brown A."/>
            <person name="Chapman S.B."/>
            <person name="Chen Z."/>
            <person name="Dunbar C."/>
            <person name="Freedman E."/>
            <person name="Gearin G."/>
            <person name="Gellesch M."/>
            <person name="Goldberg J."/>
            <person name="Griggs A."/>
            <person name="Gujja S."/>
            <person name="Heiman D."/>
            <person name="Howarth C."/>
            <person name="Larson L."/>
            <person name="Lui A."/>
            <person name="MacDonald P.J.P."/>
            <person name="Montmayeur A."/>
            <person name="Murphy C."/>
            <person name="Neiman D."/>
            <person name="Pearson M."/>
            <person name="Priest M."/>
            <person name="Roberts A."/>
            <person name="Saif S."/>
            <person name="Shea T."/>
            <person name="Shenoy N."/>
            <person name="Sisk P."/>
            <person name="Stolte C."/>
            <person name="Sykes S."/>
            <person name="Wortman J."/>
            <person name="Nusbaum C."/>
            <person name="Birren B."/>
        </authorList>
    </citation>
    <scope>NUCLEOTIDE SEQUENCE</scope>
    <source>
        <strain evidence="2">NIH/UT8656</strain>
    </source>
</reference>
<gene>
    <name evidence="2" type="ORF">HMPREF1120_06529</name>
</gene>
<feature type="region of interest" description="Disordered" evidence="1">
    <location>
        <begin position="1"/>
        <end position="20"/>
    </location>
</feature>
<organism evidence="2 3">
    <name type="scientific">Exophiala dermatitidis (strain ATCC 34100 / CBS 525.76 / NIH/UT8656)</name>
    <name type="common">Black yeast</name>
    <name type="synonym">Wangiella dermatitidis</name>
    <dbReference type="NCBI Taxonomy" id="858893"/>
    <lineage>
        <taxon>Eukaryota</taxon>
        <taxon>Fungi</taxon>
        <taxon>Dikarya</taxon>
        <taxon>Ascomycota</taxon>
        <taxon>Pezizomycotina</taxon>
        <taxon>Eurotiomycetes</taxon>
        <taxon>Chaetothyriomycetidae</taxon>
        <taxon>Chaetothyriales</taxon>
        <taxon>Herpotrichiellaceae</taxon>
        <taxon>Exophiala</taxon>
    </lineage>
</organism>
<dbReference type="VEuPathDB" id="FungiDB:HMPREF1120_06529"/>
<dbReference type="EMBL" id="JH226134">
    <property type="protein sequence ID" value="EHY58519.1"/>
    <property type="molecule type" value="Genomic_DNA"/>
</dbReference>
<name>H6C4U2_EXODN</name>
<dbReference type="AlphaFoldDB" id="H6C4U2"/>
<sequence length="111" mass="12752">MIPDRPPPRGYKKGRVSPDKHVPLLGKVGRKFSCLSPFCRGNRSRQARCRARPPIRNCEHAELKSDVRLPCMSTHHFKEHQDLIPFVPCTDISVKRLAPRLVENARLYLSI</sequence>
<dbReference type="GeneID" id="20311168"/>
<protein>
    <submittedName>
        <fullName evidence="2">Uncharacterized protein</fullName>
    </submittedName>
</protein>
<evidence type="ECO:0000256" key="1">
    <source>
        <dbReference type="SAM" id="MobiDB-lite"/>
    </source>
</evidence>
<dbReference type="Proteomes" id="UP000007304">
    <property type="component" value="Unassembled WGS sequence"/>
</dbReference>
<dbReference type="InParanoid" id="H6C4U2"/>
<accession>H6C4U2</accession>